<dbReference type="AlphaFoldDB" id="A0A8T0BZG1"/>
<accession>A0A8T0BZG1</accession>
<name>A0A8T0BZG1_9GAMM</name>
<dbReference type="Proteomes" id="UP000016480">
    <property type="component" value="Unassembled WGS sequence"/>
</dbReference>
<evidence type="ECO:0000313" key="2">
    <source>
        <dbReference type="Proteomes" id="UP000016480"/>
    </source>
</evidence>
<evidence type="ECO:0000313" key="1">
    <source>
        <dbReference type="EMBL" id="KAF7781230.1"/>
    </source>
</evidence>
<protein>
    <submittedName>
        <fullName evidence="1">Uncharacterized protein</fullName>
    </submittedName>
</protein>
<comment type="caution">
    <text evidence="1">The sequence shown here is derived from an EMBL/GenBank/DDBJ whole genome shotgun (WGS) entry which is preliminary data.</text>
</comment>
<reference evidence="1 2" key="1">
    <citation type="journal article" date="2012" name="J. Bacteriol.">
        <title>Genome sequence of the cycloprodigiosin-producing bacterial strain Pseudoalteromonas rubra ATCC 29570(T).</title>
        <authorList>
            <person name="Xie B.B."/>
            <person name="Shu Y.L."/>
            <person name="Qin Q.L."/>
            <person name="Rong J.C."/>
            <person name="Zhang X.Y."/>
            <person name="Chen X.L."/>
            <person name="Zhou B.C."/>
            <person name="Zhang Y.Z."/>
        </authorList>
    </citation>
    <scope>NUCLEOTIDE SEQUENCE [LARGE SCALE GENOMIC DNA]</scope>
    <source>
        <strain evidence="1 2">DSM 6842</strain>
    </source>
</reference>
<proteinExistence type="predicted"/>
<gene>
    <name evidence="1" type="ORF">PRUB_b0384</name>
</gene>
<sequence length="38" mass="4301">MGAIQVSEWLSGYGRSAFAVKHRDELVSHYGKYQTATR</sequence>
<dbReference type="EMBL" id="AHCD03000044">
    <property type="protein sequence ID" value="KAF7781230.1"/>
    <property type="molecule type" value="Genomic_DNA"/>
</dbReference>
<organism evidence="1 2">
    <name type="scientific">Pseudoalteromonas rubra</name>
    <dbReference type="NCBI Taxonomy" id="43658"/>
    <lineage>
        <taxon>Bacteria</taxon>
        <taxon>Pseudomonadati</taxon>
        <taxon>Pseudomonadota</taxon>
        <taxon>Gammaproteobacteria</taxon>
        <taxon>Alteromonadales</taxon>
        <taxon>Pseudoalteromonadaceae</taxon>
        <taxon>Pseudoalteromonas</taxon>
    </lineage>
</organism>